<evidence type="ECO:0000256" key="2">
    <source>
        <dbReference type="ARBA" id="ARBA00004300"/>
    </source>
</evidence>
<comment type="subcellular location">
    <subcellularLocation>
        <location evidence="2">Cytoplasm</location>
        <location evidence="2">Cytoskeleton</location>
        <location evidence="2">Microtubule organizing center</location>
        <location evidence="2">Centrosome</location>
    </subcellularLocation>
    <subcellularLocation>
        <location evidence="3">Cytoplasm</location>
        <location evidence="3">Perinuclear region</location>
    </subcellularLocation>
</comment>
<keyword evidence="8" id="KW-0645">Protease</keyword>
<dbReference type="AlphaFoldDB" id="A0A151WRM3"/>
<dbReference type="GO" id="GO:0006508">
    <property type="term" value="P:proteolysis"/>
    <property type="evidence" value="ECO:0007669"/>
    <property type="project" value="UniProtKB-KW"/>
</dbReference>
<dbReference type="FunFam" id="3.90.70.10:FF:000009">
    <property type="entry name" value="Putative ubiquitin carboxyl-terminal hydrolase CYLD"/>
    <property type="match status" value="1"/>
</dbReference>
<dbReference type="InterPro" id="IPR038765">
    <property type="entry name" value="Papain-like_cys_pep_sf"/>
</dbReference>
<dbReference type="GO" id="GO:0016579">
    <property type="term" value="P:protein deubiquitination"/>
    <property type="evidence" value="ECO:0007669"/>
    <property type="project" value="InterPro"/>
</dbReference>
<proteinExistence type="inferred from homology"/>
<feature type="domain" description="USP" evidence="14">
    <location>
        <begin position="471"/>
        <end position="826"/>
    </location>
</feature>
<keyword evidence="11 15" id="KW-0378">Hydrolase</keyword>
<dbReference type="InterPro" id="IPR036859">
    <property type="entry name" value="CAP-Gly_dom_sf"/>
</dbReference>
<evidence type="ECO:0000256" key="10">
    <source>
        <dbReference type="ARBA" id="ARBA00022786"/>
    </source>
</evidence>
<keyword evidence="13" id="KW-0862">Zinc</keyword>
<keyword evidence="7" id="KW-0597">Phosphoprotein</keyword>
<dbReference type="SUPFAM" id="SSF74924">
    <property type="entry name" value="Cap-Gly domain"/>
    <property type="match status" value="1"/>
</dbReference>
<evidence type="ECO:0000259" key="14">
    <source>
        <dbReference type="PROSITE" id="PS50235"/>
    </source>
</evidence>
<dbReference type="PROSITE" id="PS50235">
    <property type="entry name" value="USP_3"/>
    <property type="match status" value="1"/>
</dbReference>
<dbReference type="InterPro" id="IPR028889">
    <property type="entry name" value="USP"/>
</dbReference>
<evidence type="ECO:0000256" key="13">
    <source>
        <dbReference type="ARBA" id="ARBA00022833"/>
    </source>
</evidence>
<dbReference type="SUPFAM" id="SSF54001">
    <property type="entry name" value="Cysteine proteinases"/>
    <property type="match status" value="1"/>
</dbReference>
<dbReference type="GO" id="GO:0005813">
    <property type="term" value="C:centrosome"/>
    <property type="evidence" value="ECO:0007669"/>
    <property type="project" value="UniProtKB-SubCell"/>
</dbReference>
<accession>A0A151WRM3</accession>
<name>A0A151WRM3_9HYME</name>
<dbReference type="InterPro" id="IPR000938">
    <property type="entry name" value="CAP-Gly_domain"/>
</dbReference>
<keyword evidence="6" id="KW-0963">Cytoplasm</keyword>
<evidence type="ECO:0000256" key="5">
    <source>
        <dbReference type="ARBA" id="ARBA00012759"/>
    </source>
</evidence>
<dbReference type="Pfam" id="PF00443">
    <property type="entry name" value="UCH"/>
    <property type="match status" value="1"/>
</dbReference>
<evidence type="ECO:0000256" key="4">
    <source>
        <dbReference type="ARBA" id="ARBA00009085"/>
    </source>
</evidence>
<keyword evidence="12" id="KW-0788">Thiol protease</keyword>
<evidence type="ECO:0000256" key="7">
    <source>
        <dbReference type="ARBA" id="ARBA00022553"/>
    </source>
</evidence>
<comment type="catalytic activity">
    <reaction evidence="1">
        <text>Thiol-dependent hydrolysis of ester, thioester, amide, peptide and isopeptide bonds formed by the C-terminal Gly of ubiquitin (a 76-residue protein attached to proteins as an intracellular targeting signal).</text>
        <dbReference type="EC" id="3.4.19.12"/>
    </reaction>
</comment>
<dbReference type="Proteomes" id="UP000075809">
    <property type="component" value="Unassembled WGS sequence"/>
</dbReference>
<evidence type="ECO:0000256" key="12">
    <source>
        <dbReference type="ARBA" id="ARBA00022807"/>
    </source>
</evidence>
<evidence type="ECO:0000313" key="16">
    <source>
        <dbReference type="Proteomes" id="UP000075809"/>
    </source>
</evidence>
<keyword evidence="9" id="KW-0479">Metal-binding</keyword>
<evidence type="ECO:0000256" key="6">
    <source>
        <dbReference type="ARBA" id="ARBA00022490"/>
    </source>
</evidence>
<dbReference type="EC" id="3.4.19.12" evidence="5"/>
<dbReference type="EMBL" id="KQ982805">
    <property type="protein sequence ID" value="KYQ50516.1"/>
    <property type="molecule type" value="Genomic_DNA"/>
</dbReference>
<dbReference type="Gene3D" id="3.90.70.10">
    <property type="entry name" value="Cysteine proteinases"/>
    <property type="match status" value="1"/>
</dbReference>
<organism evidence="15 16">
    <name type="scientific">Mycetomoellerius zeteki</name>
    <dbReference type="NCBI Taxonomy" id="64791"/>
    <lineage>
        <taxon>Eukaryota</taxon>
        <taxon>Metazoa</taxon>
        <taxon>Ecdysozoa</taxon>
        <taxon>Arthropoda</taxon>
        <taxon>Hexapoda</taxon>
        <taxon>Insecta</taxon>
        <taxon>Pterygota</taxon>
        <taxon>Neoptera</taxon>
        <taxon>Endopterygota</taxon>
        <taxon>Hymenoptera</taxon>
        <taxon>Apocrita</taxon>
        <taxon>Aculeata</taxon>
        <taxon>Formicoidea</taxon>
        <taxon>Formicidae</taxon>
        <taxon>Myrmicinae</taxon>
        <taxon>Mycetomoellerius</taxon>
    </lineage>
</organism>
<comment type="similarity">
    <text evidence="4">Belongs to the peptidase C19 family.</text>
</comment>
<dbReference type="Pfam" id="PF01302">
    <property type="entry name" value="CAP_GLY"/>
    <property type="match status" value="1"/>
</dbReference>
<evidence type="ECO:0000256" key="8">
    <source>
        <dbReference type="ARBA" id="ARBA00022670"/>
    </source>
</evidence>
<evidence type="ECO:0000313" key="15">
    <source>
        <dbReference type="EMBL" id="KYQ50516.1"/>
    </source>
</evidence>
<sequence>MEDSSKERRVLQHYVAKQDTVLIRIFGACDVNVNELRLGMLVEALEDLRESVLRIRVTDTVGGSKTWCGTEWRCHKYDLIPVSQKVWQYLLAVQSLQERIRLANDEALCEQIRNISVNDVAWYCSDPANRRARELAFVRYIGPVSQLGLGHYFGLELVESQELSKTSLLTKEYFIPTHWNAATIFATINNILPYKETDSISGSIEKILLLKNNTGTDYNNDKKRSVLDSTPAVLLEQFTLFDDNKNNNQESVNILKERHQTGKSDLENDINNYTQTVDHTLFKCAELQNIPIFVLEHKWSSDIESNVYSDVEDMRGIMLDYSNGEKNETKKFNRVENKEDLIVGSNVKVLLDSDVHYGIIRWIGSPPGTSPGKLMAAVELDNGHPLGTDGTYKDVRYFHCRPYKAVFTDIEHCSLYEMNYGNICHKQTKLNERPALINNDNFGNMESSVITGIVRPISVKGDLESICGKYRGIQGHHNSCYLDATLFSMFTFTSVFDNLLFRPPNEKDCPQYEEVQRVLREEIVNPLRKNMFVRADRVMKLRTLLEKLSSVSGLTSEEKDPEEFLTSLVAQILNAEPFLKLSSGQDAYHYQLFVEKDDHLNLPTVQQLLEQSFLTSNIRLKEVPSCLIIQMPRFGKSFKMYQKIQPTLLLDVTDIIEDSPRQCTVCGKLAEFECKECYGQCGVGLESIAFCLQCLEKVHRHERRTNHEPKKLNVPMEFTILQEHCPVPRLYLELSAVVCIETSHYVSFVKCGPGSEAPWCFFDSMADRKGEQNGYNIPEMVPCPDFPYWLSEEGGTYLTELKDDRHLPEHAKRLLCDAYMCMYQSPDVMMYK</sequence>
<reference evidence="15 16" key="1">
    <citation type="submission" date="2015-09" db="EMBL/GenBank/DDBJ databases">
        <title>Trachymyrmex zeteki WGS genome.</title>
        <authorList>
            <person name="Nygaard S."/>
            <person name="Hu H."/>
            <person name="Boomsma J."/>
            <person name="Zhang G."/>
        </authorList>
    </citation>
    <scope>NUCLEOTIDE SEQUENCE [LARGE SCALE GENOMIC DNA]</scope>
    <source>
        <strain evidence="15">Tzet28-1</strain>
        <tissue evidence="15">Whole body</tissue>
    </source>
</reference>
<dbReference type="PANTHER" id="PTHR11830">
    <property type="entry name" value="40S RIBOSOMAL PROTEIN S3A"/>
    <property type="match status" value="1"/>
</dbReference>
<dbReference type="STRING" id="64791.A0A151WRM3"/>
<dbReference type="Gene3D" id="2.30.30.190">
    <property type="entry name" value="CAP Gly-rich-like domain"/>
    <property type="match status" value="1"/>
</dbReference>
<dbReference type="GO" id="GO:0048471">
    <property type="term" value="C:perinuclear region of cytoplasm"/>
    <property type="evidence" value="ECO:0007669"/>
    <property type="project" value="UniProtKB-SubCell"/>
</dbReference>
<evidence type="ECO:0000256" key="1">
    <source>
        <dbReference type="ARBA" id="ARBA00000707"/>
    </source>
</evidence>
<dbReference type="SMART" id="SM01052">
    <property type="entry name" value="CAP_GLY"/>
    <property type="match status" value="1"/>
</dbReference>
<dbReference type="GO" id="GO:0004843">
    <property type="term" value="F:cysteine-type deubiquitinase activity"/>
    <property type="evidence" value="ECO:0007669"/>
    <property type="project" value="UniProtKB-EC"/>
</dbReference>
<gene>
    <name evidence="15" type="ORF">ALC60_10416</name>
</gene>
<protein>
    <recommendedName>
        <fullName evidence="5">ubiquitinyl hydrolase 1</fullName>
        <ecNumber evidence="5">3.4.19.12</ecNumber>
    </recommendedName>
</protein>
<evidence type="ECO:0000256" key="9">
    <source>
        <dbReference type="ARBA" id="ARBA00022723"/>
    </source>
</evidence>
<keyword evidence="16" id="KW-1185">Reference proteome</keyword>
<evidence type="ECO:0000256" key="11">
    <source>
        <dbReference type="ARBA" id="ARBA00022801"/>
    </source>
</evidence>
<dbReference type="GO" id="GO:0046872">
    <property type="term" value="F:metal ion binding"/>
    <property type="evidence" value="ECO:0007669"/>
    <property type="project" value="UniProtKB-KW"/>
</dbReference>
<dbReference type="InterPro" id="IPR001394">
    <property type="entry name" value="Peptidase_C19_UCH"/>
</dbReference>
<keyword evidence="10" id="KW-0833">Ubl conjugation pathway</keyword>
<evidence type="ECO:0000256" key="3">
    <source>
        <dbReference type="ARBA" id="ARBA00004556"/>
    </source>
</evidence>